<keyword evidence="3" id="KW-1185">Reference proteome</keyword>
<gene>
    <name evidence="2" type="ORF">K2173_018001</name>
</gene>
<dbReference type="AlphaFoldDB" id="A0AAV8TWG1"/>
<organism evidence="2 3">
    <name type="scientific">Erythroxylum novogranatense</name>
    <dbReference type="NCBI Taxonomy" id="1862640"/>
    <lineage>
        <taxon>Eukaryota</taxon>
        <taxon>Viridiplantae</taxon>
        <taxon>Streptophyta</taxon>
        <taxon>Embryophyta</taxon>
        <taxon>Tracheophyta</taxon>
        <taxon>Spermatophyta</taxon>
        <taxon>Magnoliopsida</taxon>
        <taxon>eudicotyledons</taxon>
        <taxon>Gunneridae</taxon>
        <taxon>Pentapetalae</taxon>
        <taxon>rosids</taxon>
        <taxon>fabids</taxon>
        <taxon>Malpighiales</taxon>
        <taxon>Erythroxylaceae</taxon>
        <taxon>Erythroxylum</taxon>
    </lineage>
</organism>
<sequence>MLASDLGVDSMTFLAAQETEGRSQRDIEEDEAEAEEKWHHCSWDLFDFYDLDILQFFPSNGKSLSLSDWFCSNGNWGVVEEVHSPQICSELPEGPFCIVYMRSTVQKEKKIPCITILRWLYEEKVYFIHIHPRLHSRLAFATLGWFFLIGGLYWKIKYVNHLYRDDVLQRRPLTDYGTELDPFHLNEIPVTAYSLGRYEDRWASREYFSFYTWEADHIQALAELESQEGWND</sequence>
<dbReference type="Proteomes" id="UP001159364">
    <property type="component" value="Linkage Group LG03"/>
</dbReference>
<dbReference type="EMBL" id="JAIWQS010000003">
    <property type="protein sequence ID" value="KAJ8770510.1"/>
    <property type="molecule type" value="Genomic_DNA"/>
</dbReference>
<name>A0AAV8TWG1_9ROSI</name>
<feature type="transmembrane region" description="Helical" evidence="1">
    <location>
        <begin position="134"/>
        <end position="154"/>
    </location>
</feature>
<dbReference type="PANTHER" id="PTHR48411">
    <property type="entry name" value="OS01G0948300 PROTEIN"/>
    <property type="match status" value="1"/>
</dbReference>
<comment type="caution">
    <text evidence="2">The sequence shown here is derived from an EMBL/GenBank/DDBJ whole genome shotgun (WGS) entry which is preliminary data.</text>
</comment>
<reference evidence="2 3" key="1">
    <citation type="submission" date="2021-09" db="EMBL/GenBank/DDBJ databases">
        <title>Genomic insights and catalytic innovation underlie evolution of tropane alkaloids biosynthesis.</title>
        <authorList>
            <person name="Wang Y.-J."/>
            <person name="Tian T."/>
            <person name="Huang J.-P."/>
            <person name="Huang S.-X."/>
        </authorList>
    </citation>
    <scope>NUCLEOTIDE SEQUENCE [LARGE SCALE GENOMIC DNA]</scope>
    <source>
        <strain evidence="2">KIB-2018</strain>
        <tissue evidence="2">Leaf</tissue>
    </source>
</reference>
<keyword evidence="1" id="KW-0472">Membrane</keyword>
<keyword evidence="1" id="KW-0812">Transmembrane</keyword>
<accession>A0AAV8TWG1</accession>
<evidence type="ECO:0000313" key="3">
    <source>
        <dbReference type="Proteomes" id="UP001159364"/>
    </source>
</evidence>
<evidence type="ECO:0000313" key="2">
    <source>
        <dbReference type="EMBL" id="KAJ8770510.1"/>
    </source>
</evidence>
<dbReference type="PANTHER" id="PTHR48411:SF1">
    <property type="entry name" value="OS01G0948300 PROTEIN"/>
    <property type="match status" value="1"/>
</dbReference>
<protein>
    <submittedName>
        <fullName evidence="2">Uncharacterized protein</fullName>
    </submittedName>
</protein>
<keyword evidence="1" id="KW-1133">Transmembrane helix</keyword>
<proteinExistence type="predicted"/>
<evidence type="ECO:0000256" key="1">
    <source>
        <dbReference type="SAM" id="Phobius"/>
    </source>
</evidence>